<evidence type="ECO:0000256" key="1">
    <source>
        <dbReference type="SAM" id="Phobius"/>
    </source>
</evidence>
<reference evidence="2" key="1">
    <citation type="journal article" date="2020" name="mSystems">
        <title>Genome- and Community-Level Interaction Insights into Carbon Utilization and Element Cycling Functions of Hydrothermarchaeota in Hydrothermal Sediment.</title>
        <authorList>
            <person name="Zhou Z."/>
            <person name="Liu Y."/>
            <person name="Xu W."/>
            <person name="Pan J."/>
            <person name="Luo Z.H."/>
            <person name="Li M."/>
        </authorList>
    </citation>
    <scope>NUCLEOTIDE SEQUENCE [LARGE SCALE GENOMIC DNA]</scope>
    <source>
        <strain evidence="2">SpSt-642</strain>
    </source>
</reference>
<name>A0A7C4HAQ7_STAMA</name>
<dbReference type="AlphaFoldDB" id="A0A7C4HAQ7"/>
<keyword evidence="1" id="KW-1133">Transmembrane helix</keyword>
<gene>
    <name evidence="2" type="ORF">ENU14_00325</name>
</gene>
<feature type="transmembrane region" description="Helical" evidence="1">
    <location>
        <begin position="187"/>
        <end position="208"/>
    </location>
</feature>
<dbReference type="EMBL" id="DTBJ01000005">
    <property type="protein sequence ID" value="HGM58029.1"/>
    <property type="molecule type" value="Genomic_DNA"/>
</dbReference>
<feature type="transmembrane region" description="Helical" evidence="1">
    <location>
        <begin position="147"/>
        <end position="175"/>
    </location>
</feature>
<evidence type="ECO:0000313" key="2">
    <source>
        <dbReference type="EMBL" id="HGM58029.1"/>
    </source>
</evidence>
<protein>
    <recommendedName>
        <fullName evidence="3">DUF2029 domain-containing protein</fullName>
    </recommendedName>
</protein>
<feature type="transmembrane region" description="Helical" evidence="1">
    <location>
        <begin position="360"/>
        <end position="384"/>
    </location>
</feature>
<feature type="transmembrane region" description="Helical" evidence="1">
    <location>
        <begin position="115"/>
        <end position="135"/>
    </location>
</feature>
<keyword evidence="1" id="KW-0472">Membrane</keyword>
<feature type="transmembrane region" description="Helical" evidence="1">
    <location>
        <begin position="282"/>
        <end position="300"/>
    </location>
</feature>
<organism evidence="2">
    <name type="scientific">Staphylothermus marinus</name>
    <dbReference type="NCBI Taxonomy" id="2280"/>
    <lineage>
        <taxon>Archaea</taxon>
        <taxon>Thermoproteota</taxon>
        <taxon>Thermoprotei</taxon>
        <taxon>Desulfurococcales</taxon>
        <taxon>Desulfurococcaceae</taxon>
        <taxon>Staphylothermus</taxon>
    </lineage>
</organism>
<keyword evidence="1" id="KW-0812">Transmembrane</keyword>
<accession>A0A7C4HAQ7</accession>
<feature type="transmembrane region" description="Helical" evidence="1">
    <location>
        <begin position="20"/>
        <end position="41"/>
    </location>
</feature>
<comment type="caution">
    <text evidence="2">The sequence shown here is derived from an EMBL/GenBank/DDBJ whole genome shotgun (WGS) entry which is preliminary data.</text>
</comment>
<evidence type="ECO:0008006" key="3">
    <source>
        <dbReference type="Google" id="ProtNLM"/>
    </source>
</evidence>
<sequence length="466" mass="55620">MNLSRVNNLFVKILKYREGLLIYVFVNIYLLSIIPFSWLYYDVRYYYEWVDIAWSSGFTIHIWKIPGYGLTTIVFPKGLLYIYMNATKASYPPLPILLFITTHSIVSSFTNSLQLIRLIDKLPLVIVFNIVYFVLKKNYGWKTSLLWILNGFTYLTIHTYHTDLFISLFLLMSFIEFFRRNNVVKSSIYLALASLFKPIVLILAFVLLIIMFKRRLFREIVLFTLCGLITGLIVILPFLLVDYRCFMYKALFFHMDRFPQEYSLWAIPIYLYNYDFSKIPDIIKYLWFPTYLSALIYLFSRLIRERDLSEKNIVKYYLLTLLFTYLLNKIGNLNYFVWCVPFLAIYVVENKFYTNHRFILLYLFIPLILVVIAPFTTFYSAFIVHGSVFIIEDLSYYSATELTIKSIDPSTIQIIIADYLRTNVYWYFLLLYMGINVSYIIFSAIYNSYLIYLIITVFKKRGFKWI</sequence>
<feature type="transmembrane region" description="Helical" evidence="1">
    <location>
        <begin position="61"/>
        <end position="84"/>
    </location>
</feature>
<proteinExistence type="predicted"/>
<feature type="transmembrane region" description="Helical" evidence="1">
    <location>
        <begin position="220"/>
        <end position="241"/>
    </location>
</feature>
<feature type="transmembrane region" description="Helical" evidence="1">
    <location>
        <begin position="91"/>
        <end position="109"/>
    </location>
</feature>
<feature type="transmembrane region" description="Helical" evidence="1">
    <location>
        <begin position="312"/>
        <end position="327"/>
    </location>
</feature>
<feature type="transmembrane region" description="Helical" evidence="1">
    <location>
        <begin position="425"/>
        <end position="458"/>
    </location>
</feature>